<protein>
    <submittedName>
        <fullName evidence="1">Uncharacterized protein</fullName>
    </submittedName>
</protein>
<reference evidence="1 2" key="1">
    <citation type="submission" date="2016-11" db="EMBL/GenBank/DDBJ databases">
        <title>The macronuclear genome of Stentor coeruleus: a giant cell with tiny introns.</title>
        <authorList>
            <person name="Slabodnick M."/>
            <person name="Ruby J.G."/>
            <person name="Reiff S.B."/>
            <person name="Swart E.C."/>
            <person name="Gosai S."/>
            <person name="Prabakaran S."/>
            <person name="Witkowska E."/>
            <person name="Larue G.E."/>
            <person name="Fisher S."/>
            <person name="Freeman R.M."/>
            <person name="Gunawardena J."/>
            <person name="Chu W."/>
            <person name="Stover N.A."/>
            <person name="Gregory B.D."/>
            <person name="Nowacki M."/>
            <person name="Derisi J."/>
            <person name="Roy S.W."/>
            <person name="Marshall W.F."/>
            <person name="Sood P."/>
        </authorList>
    </citation>
    <scope>NUCLEOTIDE SEQUENCE [LARGE SCALE GENOMIC DNA]</scope>
    <source>
        <strain evidence="1">WM001</strain>
    </source>
</reference>
<comment type="caution">
    <text evidence="1">The sequence shown here is derived from an EMBL/GenBank/DDBJ whole genome shotgun (WGS) entry which is preliminary data.</text>
</comment>
<dbReference type="Proteomes" id="UP000187209">
    <property type="component" value="Unassembled WGS sequence"/>
</dbReference>
<proteinExistence type="predicted"/>
<gene>
    <name evidence="1" type="ORF">SteCoe_31057</name>
</gene>
<name>A0A1R2B259_9CILI</name>
<evidence type="ECO:0000313" key="1">
    <source>
        <dbReference type="EMBL" id="OMJ70871.1"/>
    </source>
</evidence>
<dbReference type="EMBL" id="MPUH01001046">
    <property type="protein sequence ID" value="OMJ70871.1"/>
    <property type="molecule type" value="Genomic_DNA"/>
</dbReference>
<dbReference type="AlphaFoldDB" id="A0A1R2B259"/>
<organism evidence="1 2">
    <name type="scientific">Stentor coeruleus</name>
    <dbReference type="NCBI Taxonomy" id="5963"/>
    <lineage>
        <taxon>Eukaryota</taxon>
        <taxon>Sar</taxon>
        <taxon>Alveolata</taxon>
        <taxon>Ciliophora</taxon>
        <taxon>Postciliodesmatophora</taxon>
        <taxon>Heterotrichea</taxon>
        <taxon>Heterotrichida</taxon>
        <taxon>Stentoridae</taxon>
        <taxon>Stentor</taxon>
    </lineage>
</organism>
<sequence>MADSIIENVNSFYYAFVVSYLKQLSRFKALNEGKVALKKYTEAFVNKNYKDMELVQNYFDPFSILQVFNNEMLLNIIKNFRYEIMRRLRGASKGFLVGENPDDIHPKISPSNEAFFMNISEFLGVVVLVYSIEYNPCKAFSSNPNFMQISVSIGYDNNLYSSYNYQTDSAVDANPNQSNLLKSPYYMKCSDSRPIAEKIVINTDNSVEDEVTNAMIEMSQILMIYARHIPENTRKKIIDLTSTDNRFSGLRNKLQDIVTCSHQNSYYLFSCGTQHCAECLKNLKKTMNNEEIHNMKCACEMKYSSKDLNTIGIDVLTTFSR</sequence>
<keyword evidence="2" id="KW-1185">Reference proteome</keyword>
<accession>A0A1R2B259</accession>
<evidence type="ECO:0000313" key="2">
    <source>
        <dbReference type="Proteomes" id="UP000187209"/>
    </source>
</evidence>